<feature type="non-terminal residue" evidence="2">
    <location>
        <position position="54"/>
    </location>
</feature>
<reference evidence="2" key="1">
    <citation type="journal article" date="2013" name="Environ. Microbiol.">
        <title>Microbiota from the distal guts of lean and obese adolescents exhibit partial functional redundancy besides clear differences in community structure.</title>
        <authorList>
            <person name="Ferrer M."/>
            <person name="Ruiz A."/>
            <person name="Lanza F."/>
            <person name="Haange S.B."/>
            <person name="Oberbach A."/>
            <person name="Till H."/>
            <person name="Bargiela R."/>
            <person name="Campoy C."/>
            <person name="Segura M.T."/>
            <person name="Richter M."/>
            <person name="von Bergen M."/>
            <person name="Seifert J."/>
            <person name="Suarez A."/>
        </authorList>
    </citation>
    <scope>NUCLEOTIDE SEQUENCE</scope>
</reference>
<proteinExistence type="predicted"/>
<gene>
    <name evidence="2" type="ORF">OBE_11271</name>
</gene>
<comment type="caution">
    <text evidence="2">The sequence shown here is derived from an EMBL/GenBank/DDBJ whole genome shotgun (WGS) entry which is preliminary data.</text>
</comment>
<dbReference type="InterPro" id="IPR011640">
    <property type="entry name" value="Fe2_transport_prot_B_C"/>
</dbReference>
<name>K1SKX2_9ZZZZ</name>
<protein>
    <submittedName>
        <fullName evidence="2">Protein containing Ferrous iron transport protein B</fullName>
    </submittedName>
</protein>
<evidence type="ECO:0000313" key="2">
    <source>
        <dbReference type="EMBL" id="EKC56034.1"/>
    </source>
</evidence>
<feature type="domain" description="Ferrous iron transport protein B C-terminal" evidence="1">
    <location>
        <begin position="2"/>
        <end position="46"/>
    </location>
</feature>
<evidence type="ECO:0000259" key="1">
    <source>
        <dbReference type="Pfam" id="PF07664"/>
    </source>
</evidence>
<dbReference type="GO" id="GO:0015093">
    <property type="term" value="F:ferrous iron transmembrane transporter activity"/>
    <property type="evidence" value="ECO:0007669"/>
    <property type="project" value="InterPro"/>
</dbReference>
<dbReference type="GO" id="GO:0016020">
    <property type="term" value="C:membrane"/>
    <property type="evidence" value="ECO:0007669"/>
    <property type="project" value="InterPro"/>
</dbReference>
<dbReference type="EMBL" id="AJWZ01007751">
    <property type="protein sequence ID" value="EKC56034.1"/>
    <property type="molecule type" value="Genomic_DNA"/>
</dbReference>
<accession>K1SKX2</accession>
<dbReference type="AlphaFoldDB" id="K1SKX2"/>
<dbReference type="Pfam" id="PF07664">
    <property type="entry name" value="FeoB_C"/>
    <property type="match status" value="1"/>
</dbReference>
<organism evidence="2">
    <name type="scientific">human gut metagenome</name>
    <dbReference type="NCBI Taxonomy" id="408170"/>
    <lineage>
        <taxon>unclassified sequences</taxon>
        <taxon>metagenomes</taxon>
        <taxon>organismal metagenomes</taxon>
    </lineage>
</organism>
<sequence>MISVFGTMICSKILSLTVLKGKSSSLVFELPKYRVPDFKNVILTTVREKILLVL</sequence>